<feature type="domain" description="N-acetyltransferase" evidence="6">
    <location>
        <begin position="73"/>
        <end position="224"/>
    </location>
</feature>
<dbReference type="Gene3D" id="3.40.630.30">
    <property type="match status" value="1"/>
</dbReference>
<evidence type="ECO:0000256" key="4">
    <source>
        <dbReference type="RuleBase" id="RU365086"/>
    </source>
</evidence>
<dbReference type="OMA" id="NQRYDWI"/>
<comment type="pathway">
    <text evidence="1 4">Nucleotide-sugar biosynthesis; UDP-N-acetyl-alpha-D-glucosamine biosynthesis; N-acetyl-alpha-D-glucosamine 1-phosphate from alpha-D-glucosamine 6-phosphate (route I): step 1/2.</text>
</comment>
<dbReference type="CDD" id="cd04301">
    <property type="entry name" value="NAT_SF"/>
    <property type="match status" value="1"/>
</dbReference>
<evidence type="ECO:0000313" key="7">
    <source>
        <dbReference type="EnsemblMetazoa" id="ASTEI07777-PA"/>
    </source>
</evidence>
<evidence type="ECO:0000256" key="1">
    <source>
        <dbReference type="ARBA" id="ARBA00004832"/>
    </source>
</evidence>
<keyword evidence="4" id="KW-0012">Acyltransferase</keyword>
<comment type="similarity">
    <text evidence="2 4">Belongs to the acetyltransferase family. GNA1 subfamily.</text>
</comment>
<dbReference type="VEuPathDB" id="VectorBase:ASTEI07777"/>
<dbReference type="InterPro" id="IPR039143">
    <property type="entry name" value="GNPNAT1-like"/>
</dbReference>
<dbReference type="VEuPathDB" id="VectorBase:ASTEI20_040259"/>
<keyword evidence="8" id="KW-1185">Reference proteome</keyword>
<proteinExistence type="inferred from homology"/>
<reference evidence="7" key="2">
    <citation type="submission" date="2020-05" db="UniProtKB">
        <authorList>
            <consortium name="EnsemblMetazoa"/>
        </authorList>
    </citation>
    <scope>IDENTIFICATION</scope>
    <source>
        <strain evidence="7">Indian</strain>
    </source>
</reference>
<dbReference type="STRING" id="30069.A0A182YH41"/>
<organism evidence="7 8">
    <name type="scientific">Anopheles stephensi</name>
    <name type="common">Indo-Pakistan malaria mosquito</name>
    <dbReference type="NCBI Taxonomy" id="30069"/>
    <lineage>
        <taxon>Eukaryota</taxon>
        <taxon>Metazoa</taxon>
        <taxon>Ecdysozoa</taxon>
        <taxon>Arthropoda</taxon>
        <taxon>Hexapoda</taxon>
        <taxon>Insecta</taxon>
        <taxon>Pterygota</taxon>
        <taxon>Neoptera</taxon>
        <taxon>Endopterygota</taxon>
        <taxon>Diptera</taxon>
        <taxon>Nematocera</taxon>
        <taxon>Culicoidea</taxon>
        <taxon>Culicidae</taxon>
        <taxon>Anophelinae</taxon>
        <taxon>Anopheles</taxon>
    </lineage>
</organism>
<evidence type="ECO:0000313" key="8">
    <source>
        <dbReference type="Proteomes" id="UP000076408"/>
    </source>
</evidence>
<evidence type="ECO:0000256" key="2">
    <source>
        <dbReference type="ARBA" id="ARBA00006048"/>
    </source>
</evidence>
<dbReference type="GO" id="GO:0004343">
    <property type="term" value="F:glucosamine 6-phosphate N-acetyltransferase activity"/>
    <property type="evidence" value="ECO:0007669"/>
    <property type="project" value="UniProtKB-UniRule"/>
</dbReference>
<feature type="region of interest" description="Disordered" evidence="5">
    <location>
        <begin position="222"/>
        <end position="241"/>
    </location>
</feature>
<evidence type="ECO:0000256" key="5">
    <source>
        <dbReference type="SAM" id="MobiDB-lite"/>
    </source>
</evidence>
<dbReference type="EC" id="2.3.1.4" evidence="4"/>
<keyword evidence="4" id="KW-0808">Transferase</keyword>
<dbReference type="Proteomes" id="UP000076408">
    <property type="component" value="Unassembled WGS sequence"/>
</dbReference>
<dbReference type="InterPro" id="IPR000182">
    <property type="entry name" value="GNAT_dom"/>
</dbReference>
<dbReference type="PANTHER" id="PTHR13355:SF11">
    <property type="entry name" value="GLUCOSAMINE 6-PHOSPHATE N-ACETYLTRANSFERASE"/>
    <property type="match status" value="1"/>
</dbReference>
<protein>
    <recommendedName>
        <fullName evidence="4">Glucosamine 6-phosphate N-acetyltransferase</fullName>
        <ecNumber evidence="4">2.3.1.4</ecNumber>
    </recommendedName>
</protein>
<name>A0A182YH41_ANOST</name>
<dbReference type="EnsemblMetazoa" id="ASTEI07777-RA">
    <property type="protein sequence ID" value="ASTEI07777-PA"/>
    <property type="gene ID" value="ASTEI07777"/>
</dbReference>
<dbReference type="UniPathway" id="UPA00113">
    <property type="reaction ID" value="UER00529"/>
</dbReference>
<dbReference type="InterPro" id="IPR016181">
    <property type="entry name" value="Acyl_CoA_acyltransferase"/>
</dbReference>
<reference evidence="8" key="1">
    <citation type="journal article" date="2014" name="Genome Biol.">
        <title>Genome analysis of a major urban malaria vector mosquito, Anopheles stephensi.</title>
        <authorList>
            <person name="Jiang X."/>
            <person name="Peery A."/>
            <person name="Hall A.B."/>
            <person name="Sharma A."/>
            <person name="Chen X.G."/>
            <person name="Waterhouse R.M."/>
            <person name="Komissarov A."/>
            <person name="Riehle M.M."/>
            <person name="Shouche Y."/>
            <person name="Sharakhova M.V."/>
            <person name="Lawson D."/>
            <person name="Pakpour N."/>
            <person name="Arensburger P."/>
            <person name="Davidson V.L."/>
            <person name="Eiglmeier K."/>
            <person name="Emrich S."/>
            <person name="George P."/>
            <person name="Kennedy R.C."/>
            <person name="Mane S.P."/>
            <person name="Maslen G."/>
            <person name="Oringanje C."/>
            <person name="Qi Y."/>
            <person name="Settlage R."/>
            <person name="Tojo M."/>
            <person name="Tubio J.M."/>
            <person name="Unger M.F."/>
            <person name="Wang B."/>
            <person name="Vernick K.D."/>
            <person name="Ribeiro J.M."/>
            <person name="James A.A."/>
            <person name="Michel K."/>
            <person name="Riehle M.A."/>
            <person name="Luckhart S."/>
            <person name="Sharakhov I.V."/>
            <person name="Tu Z."/>
        </authorList>
    </citation>
    <scope>NUCLEOTIDE SEQUENCE [LARGE SCALE GENOMIC DNA]</scope>
    <source>
        <strain evidence="8">Indian</strain>
    </source>
</reference>
<evidence type="ECO:0000256" key="3">
    <source>
        <dbReference type="ARBA" id="ARBA00048964"/>
    </source>
</evidence>
<evidence type="ECO:0000259" key="6">
    <source>
        <dbReference type="PROSITE" id="PS51186"/>
    </source>
</evidence>
<dbReference type="SUPFAM" id="SSF55729">
    <property type="entry name" value="Acyl-CoA N-acyltransferases (Nat)"/>
    <property type="match status" value="1"/>
</dbReference>
<dbReference type="GO" id="GO:0006048">
    <property type="term" value="P:UDP-N-acetylglucosamine biosynthetic process"/>
    <property type="evidence" value="ECO:0007669"/>
    <property type="project" value="UniProtKB-UniRule"/>
</dbReference>
<dbReference type="VEuPathDB" id="VectorBase:ASTE001306"/>
<accession>A0A182YH41</accession>
<dbReference type="Pfam" id="PF00583">
    <property type="entry name" value="Acetyltransf_1"/>
    <property type="match status" value="1"/>
</dbReference>
<sequence length="241" mass="26958">MLQELRKPPTSARRVVSISSERDNVLRRKMGGPVSEEELSLYDPAMLLSLDFFRSPANFSPRISAAVPGESWLKVRPLQSGDFHRGFLQILSQLTKVGDVSLTQFLNRFAQMRASGDYYVTVIVDTRYDKIIGSATLVLERKFIHGCATRGRLEDVVVDDTYRGKQLGKLIVVTVSLLAEQLGCYKMSLDCKDKLIPFYKSIGYTLEPGNANTMNIRYEGPTARSIDRNTAGSKPENTEPS</sequence>
<dbReference type="AlphaFoldDB" id="A0A182YH41"/>
<dbReference type="PANTHER" id="PTHR13355">
    <property type="entry name" value="GLUCOSAMINE 6-PHOSPHATE N-ACETYLTRANSFERASE"/>
    <property type="match status" value="1"/>
</dbReference>
<dbReference type="PROSITE" id="PS51186">
    <property type="entry name" value="GNAT"/>
    <property type="match status" value="1"/>
</dbReference>
<comment type="catalytic activity">
    <reaction evidence="3 4">
        <text>D-glucosamine 6-phosphate + acetyl-CoA = N-acetyl-D-glucosamine 6-phosphate + CoA + H(+)</text>
        <dbReference type="Rhea" id="RHEA:10292"/>
        <dbReference type="ChEBI" id="CHEBI:15378"/>
        <dbReference type="ChEBI" id="CHEBI:57287"/>
        <dbReference type="ChEBI" id="CHEBI:57288"/>
        <dbReference type="ChEBI" id="CHEBI:57513"/>
        <dbReference type="ChEBI" id="CHEBI:58725"/>
        <dbReference type="EC" id="2.3.1.4"/>
    </reaction>
</comment>